<protein>
    <recommendedName>
        <fullName evidence="2">Apple domain-containing protein</fullName>
    </recommendedName>
</protein>
<reference evidence="3" key="1">
    <citation type="submission" date="2014-05" db="EMBL/GenBank/DDBJ databases">
        <title>The transcriptome of the halophilic microalga Tetraselmis sp. GSL018 isolated from the Great Salt Lake, Utah.</title>
        <authorList>
            <person name="Jinkerson R.E."/>
            <person name="D'Adamo S."/>
            <person name="Posewitz M.C."/>
        </authorList>
    </citation>
    <scope>NUCLEOTIDE SEQUENCE</scope>
    <source>
        <strain evidence="3">GSL018</strain>
    </source>
</reference>
<organism evidence="3">
    <name type="scientific">Tetraselmis sp. GSL018</name>
    <dbReference type="NCBI Taxonomy" id="582737"/>
    <lineage>
        <taxon>Eukaryota</taxon>
        <taxon>Viridiplantae</taxon>
        <taxon>Chlorophyta</taxon>
        <taxon>core chlorophytes</taxon>
        <taxon>Chlorodendrophyceae</taxon>
        <taxon>Chlorodendrales</taxon>
        <taxon>Chlorodendraceae</taxon>
        <taxon>Tetraselmis</taxon>
    </lineage>
</organism>
<evidence type="ECO:0000259" key="2">
    <source>
        <dbReference type="Pfam" id="PF14295"/>
    </source>
</evidence>
<feature type="region of interest" description="Disordered" evidence="1">
    <location>
        <begin position="710"/>
        <end position="802"/>
    </location>
</feature>
<proteinExistence type="predicted"/>
<dbReference type="EMBL" id="GBEZ01007720">
    <property type="protein sequence ID" value="JAC77763.1"/>
    <property type="molecule type" value="Transcribed_RNA"/>
</dbReference>
<dbReference type="GO" id="GO:0006801">
    <property type="term" value="P:superoxide metabolic process"/>
    <property type="evidence" value="ECO:0007669"/>
    <property type="project" value="InterPro"/>
</dbReference>
<name>A0A061S0K3_9CHLO</name>
<dbReference type="GO" id="GO:0046872">
    <property type="term" value="F:metal ion binding"/>
    <property type="evidence" value="ECO:0007669"/>
    <property type="project" value="InterPro"/>
</dbReference>
<sequence>MWVHVAFEELPAAVAAGNAIRGIAQSIRPPSGPPAAAVDADGAMVLVLGAQPTVVGSRFRSLHSINITLSFVVSLDTREYSVQEWALSSAEGLAAETIALGTQLPVGPLAPPPGYSGRHSVQGSLALSAGRDGAVRFGGSLSGLPPNATGVVRLHKGYACDRVGAPLTGRSPASGPLGAAFVSDGDGATRASASLPGITLGEATGRAVVVTAGGSQRIACATVENTSAGIPFFLVVEDISLRLPAASSTKAVASVFVVLDGATMYVLGNLSGFPASRNATVAIHEGSSCVNEGPPLSSPLTGESPWNATSVFATDASGDAAFVRQVEGFPMSFVLGRTVLASNASGHPWFCGEIRATHPVPPAAAVVERISATRNKDPASVSGNPFLVEYNLTANVSSARMQELWIDALTRFPDRLQGGADPLNPLNDVKSINVTRAVPLYDGEPLPEEGRPESESESTPTSTPTEDSQNASVPLPTLTIEAGQLAQLDGLLCGCSLQFTTDMAFSPQLGIRNATEHAANLTLAYFRNVSHALGVRPSRVVIQRAKAKLRVLDGLAREAMPLAGMEFGTAVVFDNCTRANAWLGALEGNTSWPLLELGAWALPSLETVQFRDVALIQPGDEANASECASQPGAGGCVADVGHAYSGDLANSGSLNPQPSPEECCRSCQVIPSCVSWTWLPEGPQCWLASSVQPQRRADAAAVSGYIAARAPSPVPAPAPTGSVATAEPPSDSPTAAAPTARPAAPFGDLPDGGPDGNTWGPPSTPTPEPLQIDPAEPIEDPYTVSASASPVSASPQPTTTSAAWATEGAVPIQCSDFYAVSWSLQVLPHPQSADSEDSTSPGMSWPAELESHWCHQLLPLVRLVATARMGVPQDSELLQHSAGADVSYRIVRRRRSGSCPKLGLEKVAEFRSLFLSAAEAEGFLSWLAEQGGRNLASPLLSLDPMLCRAEVRVSRSVQKLAALCLAPELASVPADGKATFPDASHGEDRC</sequence>
<feature type="compositionally biased region" description="Low complexity" evidence="1">
    <location>
        <begin position="719"/>
        <end position="752"/>
    </location>
</feature>
<gene>
    <name evidence="3" type="ORF">TSPGSL018_16838</name>
</gene>
<feature type="compositionally biased region" description="Low complexity" evidence="1">
    <location>
        <begin position="457"/>
        <end position="468"/>
    </location>
</feature>
<dbReference type="Pfam" id="PF14295">
    <property type="entry name" value="PAN_4"/>
    <property type="match status" value="1"/>
</dbReference>
<dbReference type="Gene3D" id="3.50.4.10">
    <property type="entry name" value="Hepatocyte Growth Factor"/>
    <property type="match status" value="1"/>
</dbReference>
<accession>A0A061S0K3</accession>
<feature type="domain" description="Apple" evidence="2">
    <location>
        <begin position="645"/>
        <end position="687"/>
    </location>
</feature>
<feature type="compositionally biased region" description="Low complexity" evidence="1">
    <location>
        <begin position="783"/>
        <end position="802"/>
    </location>
</feature>
<dbReference type="InterPro" id="IPR036423">
    <property type="entry name" value="SOD-like_Cu/Zn_dom_sf"/>
</dbReference>
<evidence type="ECO:0000256" key="1">
    <source>
        <dbReference type="SAM" id="MobiDB-lite"/>
    </source>
</evidence>
<dbReference type="AlphaFoldDB" id="A0A061S0K3"/>
<dbReference type="InterPro" id="IPR003609">
    <property type="entry name" value="Pan_app"/>
</dbReference>
<feature type="region of interest" description="Disordered" evidence="1">
    <location>
        <begin position="438"/>
        <end position="473"/>
    </location>
</feature>
<dbReference type="SUPFAM" id="SSF49329">
    <property type="entry name" value="Cu,Zn superoxide dismutase-like"/>
    <property type="match status" value="1"/>
</dbReference>
<evidence type="ECO:0000313" key="3">
    <source>
        <dbReference type="EMBL" id="JAC77763.1"/>
    </source>
</evidence>